<name>A0A026WWE0_OOCBI</name>
<reference evidence="10 11" key="1">
    <citation type="journal article" date="2014" name="Curr. Biol.">
        <title>The genome of the clonal raider ant Cerapachys biroi.</title>
        <authorList>
            <person name="Oxley P.R."/>
            <person name="Ji L."/>
            <person name="Fetter-Pruneda I."/>
            <person name="McKenzie S.K."/>
            <person name="Li C."/>
            <person name="Hu H."/>
            <person name="Zhang G."/>
            <person name="Kronauer D.J."/>
        </authorList>
    </citation>
    <scope>NUCLEOTIDE SEQUENCE [LARGE SCALE GENOMIC DNA]</scope>
</reference>
<dbReference type="InterPro" id="IPR003959">
    <property type="entry name" value="ATPase_AAA_core"/>
</dbReference>
<organism evidence="10 11">
    <name type="scientific">Ooceraea biroi</name>
    <name type="common">Clonal raider ant</name>
    <name type="synonym">Cerapachys biroi</name>
    <dbReference type="NCBI Taxonomy" id="2015173"/>
    <lineage>
        <taxon>Eukaryota</taxon>
        <taxon>Metazoa</taxon>
        <taxon>Ecdysozoa</taxon>
        <taxon>Arthropoda</taxon>
        <taxon>Hexapoda</taxon>
        <taxon>Insecta</taxon>
        <taxon>Pterygota</taxon>
        <taxon>Neoptera</taxon>
        <taxon>Endopterygota</taxon>
        <taxon>Hymenoptera</taxon>
        <taxon>Apocrita</taxon>
        <taxon>Aculeata</taxon>
        <taxon>Formicoidea</taxon>
        <taxon>Formicidae</taxon>
        <taxon>Dorylinae</taxon>
        <taxon>Ooceraea</taxon>
    </lineage>
</organism>
<dbReference type="GO" id="GO:0005874">
    <property type="term" value="C:microtubule"/>
    <property type="evidence" value="ECO:0007669"/>
    <property type="project" value="UniProtKB-KW"/>
</dbReference>
<dbReference type="Gene3D" id="3.40.50.300">
    <property type="entry name" value="P-loop containing nucleotide triphosphate hydrolases"/>
    <property type="match status" value="1"/>
</dbReference>
<evidence type="ECO:0000256" key="4">
    <source>
        <dbReference type="ARBA" id="ARBA00022741"/>
    </source>
</evidence>
<dbReference type="GO" id="GO:0005524">
    <property type="term" value="F:ATP binding"/>
    <property type="evidence" value="ECO:0007669"/>
    <property type="project" value="UniProtKB-KW"/>
</dbReference>
<dbReference type="GO" id="GO:0005819">
    <property type="term" value="C:spindle"/>
    <property type="evidence" value="ECO:0007669"/>
    <property type="project" value="UniProtKB-SubCell"/>
</dbReference>
<dbReference type="GO" id="GO:0016853">
    <property type="term" value="F:isomerase activity"/>
    <property type="evidence" value="ECO:0007669"/>
    <property type="project" value="UniProtKB-KW"/>
</dbReference>
<dbReference type="InterPro" id="IPR003960">
    <property type="entry name" value="ATPase_AAA_CS"/>
</dbReference>
<keyword evidence="7" id="KW-0413">Isomerase</keyword>
<comment type="subcellular location">
    <subcellularLocation>
        <location evidence="1">Cytoplasm</location>
        <location evidence="1">Cytoskeleton</location>
        <location evidence="1">Spindle</location>
    </subcellularLocation>
</comment>
<dbReference type="OrthoDB" id="191529at2759"/>
<dbReference type="InterPro" id="IPR006594">
    <property type="entry name" value="LisH"/>
</dbReference>
<evidence type="ECO:0000256" key="1">
    <source>
        <dbReference type="ARBA" id="ARBA00004186"/>
    </source>
</evidence>
<evidence type="ECO:0000259" key="9">
    <source>
        <dbReference type="SMART" id="SM00382"/>
    </source>
</evidence>
<evidence type="ECO:0000256" key="7">
    <source>
        <dbReference type="ARBA" id="ARBA00023235"/>
    </source>
</evidence>
<dbReference type="STRING" id="2015173.A0A026WWE0"/>
<evidence type="ECO:0000313" key="10">
    <source>
        <dbReference type="EMBL" id="EZA60118.1"/>
    </source>
</evidence>
<dbReference type="EMBL" id="KK107079">
    <property type="protein sequence ID" value="EZA60118.1"/>
    <property type="molecule type" value="Genomic_DNA"/>
</dbReference>
<proteinExistence type="inferred from homology"/>
<keyword evidence="2" id="KW-0963">Cytoplasm</keyword>
<dbReference type="PANTHER" id="PTHR23074">
    <property type="entry name" value="AAA DOMAIN-CONTAINING"/>
    <property type="match status" value="1"/>
</dbReference>
<keyword evidence="11" id="KW-1185">Reference proteome</keyword>
<keyword evidence="5 8" id="KW-0067">ATP-binding</keyword>
<dbReference type="PROSITE" id="PS50896">
    <property type="entry name" value="LISH"/>
    <property type="match status" value="1"/>
</dbReference>
<feature type="domain" description="AAA+ ATPase" evidence="9">
    <location>
        <begin position="254"/>
        <end position="399"/>
    </location>
</feature>
<dbReference type="InterPro" id="IPR027417">
    <property type="entry name" value="P-loop_NTPase"/>
</dbReference>
<dbReference type="GO" id="GO:0016887">
    <property type="term" value="F:ATP hydrolysis activity"/>
    <property type="evidence" value="ECO:0007669"/>
    <property type="project" value="InterPro"/>
</dbReference>
<dbReference type="SUPFAM" id="SSF52540">
    <property type="entry name" value="P-loop containing nucleoside triphosphate hydrolases"/>
    <property type="match status" value="1"/>
</dbReference>
<dbReference type="OMA" id="MKTQGKY"/>
<evidence type="ECO:0000256" key="2">
    <source>
        <dbReference type="ARBA" id="ARBA00022490"/>
    </source>
</evidence>
<dbReference type="AlphaFoldDB" id="A0A026WWE0"/>
<evidence type="ECO:0000256" key="3">
    <source>
        <dbReference type="ARBA" id="ARBA00022701"/>
    </source>
</evidence>
<dbReference type="PROSITE" id="PS00674">
    <property type="entry name" value="AAA"/>
    <property type="match status" value="1"/>
</dbReference>
<accession>A0A026WWE0</accession>
<dbReference type="Pfam" id="PF00004">
    <property type="entry name" value="AAA"/>
    <property type="match status" value="1"/>
</dbReference>
<evidence type="ECO:0000313" key="11">
    <source>
        <dbReference type="Proteomes" id="UP000053097"/>
    </source>
</evidence>
<dbReference type="InterPro" id="IPR003593">
    <property type="entry name" value="AAA+_ATPase"/>
</dbReference>
<dbReference type="Gene3D" id="1.10.8.60">
    <property type="match status" value="1"/>
</dbReference>
<dbReference type="Proteomes" id="UP000053097">
    <property type="component" value="Unassembled WGS sequence"/>
</dbReference>
<gene>
    <name evidence="10" type="ORF">X777_15055</name>
</gene>
<evidence type="ECO:0000256" key="6">
    <source>
        <dbReference type="ARBA" id="ARBA00023212"/>
    </source>
</evidence>
<protein>
    <submittedName>
        <fullName evidence="10">Katanin p60 ATPase-containing subunit A-like protein</fullName>
    </submittedName>
</protein>
<dbReference type="PANTHER" id="PTHR23074:SF78">
    <property type="entry name" value="KATANIN P60 ATPASE-CONTAINING SUBUNIT A-LIKE 2"/>
    <property type="match status" value="1"/>
</dbReference>
<dbReference type="InterPro" id="IPR050304">
    <property type="entry name" value="MT-severing_AAA_ATPase"/>
</dbReference>
<sequence length="507" mass="57570">MNDCLSLNAAAGRVTQLAREKEEKRAQERRRHLIYLITAFLREQGYSNIAESLFKEAQLSRDIHVCDNIDLETIILEYADYYYAKYNRYPKLCKKVEAAENIAQNTCNKRERVSRVSNSKLEDGRVVAAEECNNTGKNKIAQKHTASAWNELNLGITVTPIFPAESGDRVITQTVKSNENFAENERFLKPIDNLYPFSSELKEIASIISQEVVQQNLNVHWEDVKGLKNCKTLLKEAIIYPMKYPSLFSGKLDSCKGVLLYGPPGTGKTMLAKAVATECRSTFFNITSSSLISKKKIKTFLLYFYLKKANILIDLAKHYAPTIVFIDEIDWTTTRNTDDASSCSEPARRFRAELLARLDGLLSMEYTNVILLAATNVPWNIDVALLRRLEKRIFVDLPDEASRLELLQSYVHPDLHSSSEMLMLAQETLGYSCADLKLLCKEAWINQLRPVWASLETKAISVSDVQNDGLISAMNHLVLAKHNVKPIARHMNAQYVDWNKKFGPSKK</sequence>
<dbReference type="SMART" id="SM00382">
    <property type="entry name" value="AAA"/>
    <property type="match status" value="1"/>
</dbReference>
<evidence type="ECO:0000256" key="8">
    <source>
        <dbReference type="RuleBase" id="RU003651"/>
    </source>
</evidence>
<evidence type="ECO:0000256" key="5">
    <source>
        <dbReference type="ARBA" id="ARBA00022840"/>
    </source>
</evidence>
<keyword evidence="3" id="KW-0493">Microtubule</keyword>
<comment type="similarity">
    <text evidence="8">Belongs to the AAA ATPase family.</text>
</comment>
<dbReference type="SMART" id="SM00667">
    <property type="entry name" value="LisH"/>
    <property type="match status" value="1"/>
</dbReference>
<keyword evidence="6" id="KW-0206">Cytoskeleton</keyword>
<keyword evidence="4 8" id="KW-0547">Nucleotide-binding</keyword>